<dbReference type="Proteomes" id="UP000682982">
    <property type="component" value="Unassembled WGS sequence"/>
</dbReference>
<dbReference type="InterPro" id="IPR015421">
    <property type="entry name" value="PyrdxlP-dep_Trfase_major"/>
</dbReference>
<dbReference type="PANTHER" id="PTHR43500:SF1">
    <property type="entry name" value="CYSTATHIONINE BETA-LYASE-RELATED"/>
    <property type="match status" value="1"/>
</dbReference>
<gene>
    <name evidence="7" type="ORF">KDM87_04875</name>
</gene>
<dbReference type="RefSeq" id="WP_212678051.1">
    <property type="nucleotide sequence ID" value="NZ_JAGSPK010000002.1"/>
</dbReference>
<dbReference type="InterPro" id="IPR000277">
    <property type="entry name" value="Cys/Met-Metab_PyrdxlP-dep_enz"/>
</dbReference>
<dbReference type="InterPro" id="IPR015424">
    <property type="entry name" value="PyrdxlP-dep_Trfase"/>
</dbReference>
<evidence type="ECO:0000256" key="5">
    <source>
        <dbReference type="ARBA" id="ARBA00047517"/>
    </source>
</evidence>
<evidence type="ECO:0000313" key="7">
    <source>
        <dbReference type="EMBL" id="MBR7791922.1"/>
    </source>
</evidence>
<evidence type="ECO:0000256" key="3">
    <source>
        <dbReference type="ARBA" id="ARBA00022898"/>
    </source>
</evidence>
<dbReference type="GO" id="GO:0016829">
    <property type="term" value="F:lyase activity"/>
    <property type="evidence" value="ECO:0007669"/>
    <property type="project" value="UniProtKB-KW"/>
</dbReference>
<sequence length="396" mass="43440">MTKKEAQISGVATRAIHSAYTAPDGFGAFPVAIHHASTVLFDSVAAMRSRSWQDKSSYTYGLHGTPTSFTLEARLAEIEQGDHCLLVPSGLAAITLINLALLKSGDDVLIPDNVYNPNRDLANWLSQNYAVSARFYDPLIGADIAGLIQENTRLIWTEAPGSVSMEVPDIPAICAAAHARGVLVALDNTWSAGIAFPAFEHGVDIIMQALTKYQSGGSDVLMGAVITKDKAIHTRLQLAHMRLGFGVGMDDVYLVLRNLPSLKLRFEAHDRSAREVAAWLAQRPEISTVLHPALPDCPGHEIWKRDFSGAGGLFSVLFDERYTEQQTDRFVDSLNLFKIGFSWGGAHSLCLPYRIEQMRDRWQARGILVRFNIGLEEPADLIADIEQALAEMKKAA</sequence>
<name>A0ABS5GZM4_9BURK</name>
<dbReference type="PANTHER" id="PTHR43500">
    <property type="entry name" value="CYSTATHIONINE BETA-LYASE-RELATED"/>
    <property type="match status" value="1"/>
</dbReference>
<dbReference type="Gene3D" id="3.90.1150.10">
    <property type="entry name" value="Aspartate Aminotransferase, domain 1"/>
    <property type="match status" value="1"/>
</dbReference>
<evidence type="ECO:0000256" key="6">
    <source>
        <dbReference type="RuleBase" id="RU362118"/>
    </source>
</evidence>
<dbReference type="NCBIfam" id="TIGR01324">
    <property type="entry name" value="cysta_beta_ly_B"/>
    <property type="match status" value="1"/>
</dbReference>
<evidence type="ECO:0000313" key="8">
    <source>
        <dbReference type="Proteomes" id="UP000682982"/>
    </source>
</evidence>
<dbReference type="NCBIfam" id="NF005456">
    <property type="entry name" value="PRK07050.1"/>
    <property type="match status" value="1"/>
</dbReference>
<organism evidence="7 8">
    <name type="scientific">Undibacterium rivi</name>
    <dbReference type="NCBI Taxonomy" id="2828729"/>
    <lineage>
        <taxon>Bacteria</taxon>
        <taxon>Pseudomonadati</taxon>
        <taxon>Pseudomonadota</taxon>
        <taxon>Betaproteobacteria</taxon>
        <taxon>Burkholderiales</taxon>
        <taxon>Oxalobacteraceae</taxon>
        <taxon>Undibacterium</taxon>
    </lineage>
</organism>
<keyword evidence="8" id="KW-1185">Reference proteome</keyword>
<keyword evidence="3 6" id="KW-0663">Pyridoxal phosphate</keyword>
<dbReference type="PIRSF" id="PIRSF001434">
    <property type="entry name" value="CGS"/>
    <property type="match status" value="1"/>
</dbReference>
<evidence type="ECO:0000256" key="2">
    <source>
        <dbReference type="ARBA" id="ARBA00009077"/>
    </source>
</evidence>
<evidence type="ECO:0000256" key="4">
    <source>
        <dbReference type="ARBA" id="ARBA00023239"/>
    </source>
</evidence>
<dbReference type="EC" id="4.4.1.8" evidence="7"/>
<comment type="catalytic activity">
    <reaction evidence="5">
        <text>L,L-cystathionine + H2O = L-homocysteine + pyruvate + NH4(+)</text>
        <dbReference type="Rhea" id="RHEA:13965"/>
        <dbReference type="ChEBI" id="CHEBI:15361"/>
        <dbReference type="ChEBI" id="CHEBI:15377"/>
        <dbReference type="ChEBI" id="CHEBI:28938"/>
        <dbReference type="ChEBI" id="CHEBI:58161"/>
        <dbReference type="ChEBI" id="CHEBI:58199"/>
    </reaction>
</comment>
<comment type="cofactor">
    <cofactor evidence="1 6">
        <name>pyridoxal 5'-phosphate</name>
        <dbReference type="ChEBI" id="CHEBI:597326"/>
    </cofactor>
</comment>
<dbReference type="EMBL" id="JAGSPK010000002">
    <property type="protein sequence ID" value="MBR7791922.1"/>
    <property type="molecule type" value="Genomic_DNA"/>
</dbReference>
<dbReference type="InterPro" id="IPR006233">
    <property type="entry name" value="Cys_b_lyase_bac"/>
</dbReference>
<dbReference type="Pfam" id="PF01053">
    <property type="entry name" value="Cys_Met_Meta_PP"/>
    <property type="match status" value="1"/>
</dbReference>
<dbReference type="Gene3D" id="3.40.640.10">
    <property type="entry name" value="Type I PLP-dependent aspartate aminotransferase-like (Major domain)"/>
    <property type="match status" value="1"/>
</dbReference>
<protein>
    <submittedName>
        <fullName evidence="7">Cystathionine beta-lyase</fullName>
        <ecNumber evidence="7">4.4.1.8</ecNumber>
    </submittedName>
</protein>
<comment type="caution">
    <text evidence="7">The sequence shown here is derived from an EMBL/GenBank/DDBJ whole genome shotgun (WGS) entry which is preliminary data.</text>
</comment>
<accession>A0ABS5GZM4</accession>
<dbReference type="SUPFAM" id="SSF53383">
    <property type="entry name" value="PLP-dependent transferases"/>
    <property type="match status" value="1"/>
</dbReference>
<reference evidence="7 8" key="1">
    <citation type="submission" date="2021-04" db="EMBL/GenBank/DDBJ databases">
        <title>novel species isolated from subtropical streams in China.</title>
        <authorList>
            <person name="Lu H."/>
        </authorList>
    </citation>
    <scope>NUCLEOTIDE SEQUENCE [LARGE SCALE GENOMIC DNA]</scope>
    <source>
        <strain evidence="7 8">FT147W</strain>
    </source>
</reference>
<evidence type="ECO:0000256" key="1">
    <source>
        <dbReference type="ARBA" id="ARBA00001933"/>
    </source>
</evidence>
<dbReference type="InterPro" id="IPR015422">
    <property type="entry name" value="PyrdxlP-dep_Trfase_small"/>
</dbReference>
<keyword evidence="4 7" id="KW-0456">Lyase</keyword>
<proteinExistence type="inferred from homology"/>
<comment type="similarity">
    <text evidence="2 6">Belongs to the trans-sulfuration enzymes family.</text>
</comment>